<protein>
    <submittedName>
        <fullName evidence="1">Uncharacterized protein</fullName>
    </submittedName>
</protein>
<comment type="caution">
    <text evidence="1">The sequence shown here is derived from an EMBL/GenBank/DDBJ whole genome shotgun (WGS) entry which is preliminary data.</text>
</comment>
<accession>A0A369K0U9</accession>
<dbReference type="Proteomes" id="UP000076154">
    <property type="component" value="Unassembled WGS sequence"/>
</dbReference>
<keyword evidence="2" id="KW-1185">Reference proteome</keyword>
<gene>
    <name evidence="1" type="ORF">Hypma_001498</name>
</gene>
<sequence>MEEDSRDFNSTIMSEISATQTCLSEQLQLLYEFGCSDLNMPFLSVVPRFREGTDWDADMHILEIIAVCLTTGQPGDAVAAAFDKRNYIALILAKNGEVTHADYKATTALWSVLTKAQSWIDLLPFLVYRSKANLDKRIRNLHQSFTETCDALHSAATEYSSTLTSSVPLDHEFPHSGIYRKAMYPDAQIRADHILHDLINTCTATSTFEVQQEQKSFVQLLPGKSSAWQFELITRLERLKRRLDRFCQYSKIGRLVKLAKRYPNLPFRWVEEDIFAMGNGALEICINPMQAVEHVLKRQLSPQQIDAIIQRFPHLMRNWEQRRCIRPCIHAELRIILHLSSLSPAGLSAELSQKYTPQAIGCSKRSCLCCALWIDSFKVGTNKMWVISGSGGKAYSNWALPSTIGEMSRVRVQRSFDLRVISAVSRRVAGMLTTVIEYA</sequence>
<dbReference type="EMBL" id="LUEZ02000012">
    <property type="protein sequence ID" value="RDB28239.1"/>
    <property type="molecule type" value="Genomic_DNA"/>
</dbReference>
<evidence type="ECO:0000313" key="1">
    <source>
        <dbReference type="EMBL" id="RDB28239.1"/>
    </source>
</evidence>
<dbReference type="OrthoDB" id="2958987at2759"/>
<name>A0A369K0U9_HYPMA</name>
<organism evidence="1 2">
    <name type="scientific">Hypsizygus marmoreus</name>
    <name type="common">White beech mushroom</name>
    <name type="synonym">Agaricus marmoreus</name>
    <dbReference type="NCBI Taxonomy" id="39966"/>
    <lineage>
        <taxon>Eukaryota</taxon>
        <taxon>Fungi</taxon>
        <taxon>Dikarya</taxon>
        <taxon>Basidiomycota</taxon>
        <taxon>Agaricomycotina</taxon>
        <taxon>Agaricomycetes</taxon>
        <taxon>Agaricomycetidae</taxon>
        <taxon>Agaricales</taxon>
        <taxon>Tricholomatineae</taxon>
        <taxon>Lyophyllaceae</taxon>
        <taxon>Hypsizygus</taxon>
    </lineage>
</organism>
<dbReference type="AlphaFoldDB" id="A0A369K0U9"/>
<evidence type="ECO:0000313" key="2">
    <source>
        <dbReference type="Proteomes" id="UP000076154"/>
    </source>
</evidence>
<proteinExistence type="predicted"/>
<reference evidence="1" key="1">
    <citation type="submission" date="2018-04" db="EMBL/GenBank/DDBJ databases">
        <title>Whole genome sequencing of Hypsizygus marmoreus.</title>
        <authorList>
            <person name="Choi I.-G."/>
            <person name="Min B."/>
            <person name="Kim J.-G."/>
            <person name="Kim S."/>
            <person name="Oh Y.-L."/>
            <person name="Kong W.-S."/>
            <person name="Park H."/>
            <person name="Jeong J."/>
            <person name="Song E.-S."/>
        </authorList>
    </citation>
    <scope>NUCLEOTIDE SEQUENCE [LARGE SCALE GENOMIC DNA]</scope>
    <source>
        <strain evidence="1">51987-8</strain>
    </source>
</reference>
<dbReference type="Pfam" id="PF14441">
    <property type="entry name" value="OTT_1508_deam"/>
    <property type="match status" value="1"/>
</dbReference>
<dbReference type="InParanoid" id="A0A369K0U9"/>
<dbReference type="InterPro" id="IPR027796">
    <property type="entry name" value="OTT_1508_deam-like"/>
</dbReference>